<keyword evidence="3" id="KW-1185">Reference proteome</keyword>
<dbReference type="SMART" id="SM00992">
    <property type="entry name" value="YccV-like"/>
    <property type="match status" value="1"/>
</dbReference>
<protein>
    <recommendedName>
        <fullName evidence="1">Hemimethylated DNA-binding domain-containing protein</fullName>
    </recommendedName>
</protein>
<evidence type="ECO:0000259" key="1">
    <source>
        <dbReference type="SMART" id="SM00992"/>
    </source>
</evidence>
<dbReference type="Proteomes" id="UP001283361">
    <property type="component" value="Unassembled WGS sequence"/>
</dbReference>
<dbReference type="Pfam" id="PF13369">
    <property type="entry name" value="Transglut_core2"/>
    <property type="match status" value="1"/>
</dbReference>
<dbReference type="Pfam" id="PF08755">
    <property type="entry name" value="YccV-like"/>
    <property type="match status" value="1"/>
</dbReference>
<comment type="caution">
    <text evidence="2">The sequence shown here is derived from an EMBL/GenBank/DDBJ whole genome shotgun (WGS) entry which is preliminary data.</text>
</comment>
<dbReference type="SUPFAM" id="SSF141255">
    <property type="entry name" value="YccV-like"/>
    <property type="match status" value="1"/>
</dbReference>
<dbReference type="PANTHER" id="PTHR31350:SF21">
    <property type="entry name" value="F-BOX ONLY PROTEIN 21"/>
    <property type="match status" value="1"/>
</dbReference>
<dbReference type="AlphaFoldDB" id="A0AAE1DUB6"/>
<dbReference type="Gene3D" id="2.30.30.390">
    <property type="entry name" value="Hemimethylated DNA-binding domain"/>
    <property type="match status" value="1"/>
</dbReference>
<dbReference type="InterPro" id="IPR011722">
    <property type="entry name" value="Hemimethylated_DNA-bd_dom"/>
</dbReference>
<dbReference type="NCBIfam" id="TIGR02097">
    <property type="entry name" value="yccV"/>
    <property type="match status" value="1"/>
</dbReference>
<reference evidence="2" key="1">
    <citation type="journal article" date="2023" name="G3 (Bethesda)">
        <title>A reference genome for the long-term kleptoplast-retaining sea slug Elysia crispata morphotype clarki.</title>
        <authorList>
            <person name="Eastman K.E."/>
            <person name="Pendleton A.L."/>
            <person name="Shaikh M.A."/>
            <person name="Suttiyut T."/>
            <person name="Ogas R."/>
            <person name="Tomko P."/>
            <person name="Gavelis G."/>
            <person name="Widhalm J.R."/>
            <person name="Wisecaver J.H."/>
        </authorList>
    </citation>
    <scope>NUCLEOTIDE SEQUENCE</scope>
    <source>
        <strain evidence="2">ECLA1</strain>
    </source>
</reference>
<dbReference type="InterPro" id="IPR036623">
    <property type="entry name" value="Hemimethylated_DNA-bd_sf"/>
</dbReference>
<name>A0AAE1DUB6_9GAST</name>
<feature type="domain" description="Hemimethylated DNA-binding" evidence="1">
    <location>
        <begin position="517"/>
        <end position="614"/>
    </location>
</feature>
<organism evidence="2 3">
    <name type="scientific">Elysia crispata</name>
    <name type="common">lettuce slug</name>
    <dbReference type="NCBI Taxonomy" id="231223"/>
    <lineage>
        <taxon>Eukaryota</taxon>
        <taxon>Metazoa</taxon>
        <taxon>Spiralia</taxon>
        <taxon>Lophotrochozoa</taxon>
        <taxon>Mollusca</taxon>
        <taxon>Gastropoda</taxon>
        <taxon>Heterobranchia</taxon>
        <taxon>Euthyneura</taxon>
        <taxon>Panpulmonata</taxon>
        <taxon>Sacoglossa</taxon>
        <taxon>Placobranchoidea</taxon>
        <taxon>Plakobranchidae</taxon>
        <taxon>Elysia</taxon>
    </lineage>
</organism>
<dbReference type="PANTHER" id="PTHR31350">
    <property type="entry name" value="SI:DKEY-261L7.2"/>
    <property type="match status" value="1"/>
</dbReference>
<gene>
    <name evidence="2" type="ORF">RRG08_015215</name>
</gene>
<dbReference type="SUPFAM" id="SSF81383">
    <property type="entry name" value="F-box domain"/>
    <property type="match status" value="1"/>
</dbReference>
<proteinExistence type="predicted"/>
<dbReference type="Gene3D" id="1.20.1280.50">
    <property type="match status" value="1"/>
</dbReference>
<evidence type="ECO:0000313" key="2">
    <source>
        <dbReference type="EMBL" id="KAK3782640.1"/>
    </source>
</evidence>
<sequence length="653" mass="74786">MQELEVTLNDDYLSRLPLELLEKILGDPLLDASDLLSFSRTCTVCAEAAGLNSLWKVKFTQRWPSIAHRVINFFSCSEKSTLIKWKSVFKHRLLVKRAVLSHLVEIGRSNYMEEDRYQLAMNESSAYTFVKAESTDLAEAAGSDVDLSHLFVINELRDATKEGPPWKNLTRKFYADKCLHCLSHEDLRPKVEAVLTSNSNNIDLEEGATLIAQWMQPQEDFSLGDVKSQLDSLTKDVKAKLHLSCPMHPLFAADATSTCLKPEATHSLWSPPNCKAIMAAIEQIIKTKFNQSFAQYAHPRKSYINCVLRDQQAIPITLCLVVMGIARRLGMVLEPVSFPETFVLRWLEFPFKSMLERYTYVDPFNGQYSVSSTELPTRFTDRRMDGAVNQRVLSAMAQCSKQEVLLRMLRNLLNTWRQTMTHHEQRQTMLRHVVELECMVEPSNYHHVILMVQLLLQLEVNIQWAMVLIQELVAIHPALTTALSDIPLRCESMLSCLKDKVGKPRTVNVKKRTDYPQVQHAVGLIMQHRKYNYRCVIAGWDSTCQATEQWIRQMGVDRLPKGRHQPFYRVWASDGSDRYAAQENLMIALSPGPVSVMKTGRLFDSYNGLFYEPNSYLASDYPDDANFCRVKMESFLKEKPEPAQLEWSQAGME</sequence>
<evidence type="ECO:0000313" key="3">
    <source>
        <dbReference type="Proteomes" id="UP001283361"/>
    </source>
</evidence>
<dbReference type="GO" id="GO:0003677">
    <property type="term" value="F:DNA binding"/>
    <property type="evidence" value="ECO:0007669"/>
    <property type="project" value="InterPro"/>
</dbReference>
<accession>A0AAE1DUB6</accession>
<dbReference type="EMBL" id="JAWDGP010002490">
    <property type="protein sequence ID" value="KAK3782640.1"/>
    <property type="molecule type" value="Genomic_DNA"/>
</dbReference>
<dbReference type="InterPro" id="IPR036047">
    <property type="entry name" value="F-box-like_dom_sf"/>
</dbReference>
<dbReference type="InterPro" id="IPR032698">
    <property type="entry name" value="SirB1_N"/>
</dbReference>